<accession>A0A7Y9ZAS3</accession>
<comment type="cofactor">
    <cofactor evidence="1">
        <name>Mg(2+)</name>
        <dbReference type="ChEBI" id="CHEBI:18420"/>
    </cofactor>
</comment>
<dbReference type="SUPFAM" id="SSF55811">
    <property type="entry name" value="Nudix"/>
    <property type="match status" value="1"/>
</dbReference>
<keyword evidence="2" id="KW-0378">Hydrolase</keyword>
<evidence type="ECO:0000256" key="2">
    <source>
        <dbReference type="ARBA" id="ARBA00022801"/>
    </source>
</evidence>
<dbReference type="AlphaFoldDB" id="A0A7Y9ZAS3"/>
<feature type="domain" description="Nudix hydrolase" evidence="3">
    <location>
        <begin position="15"/>
        <end position="143"/>
    </location>
</feature>
<dbReference type="Proteomes" id="UP000547973">
    <property type="component" value="Unassembled WGS sequence"/>
</dbReference>
<dbReference type="PANTHER" id="PTHR43046:SF2">
    <property type="entry name" value="8-OXO-DGTP DIPHOSPHATASE-RELATED"/>
    <property type="match status" value="1"/>
</dbReference>
<dbReference type="Gene3D" id="3.90.79.10">
    <property type="entry name" value="Nucleoside Triphosphate Pyrophosphohydrolase"/>
    <property type="match status" value="1"/>
</dbReference>
<dbReference type="PANTHER" id="PTHR43046">
    <property type="entry name" value="GDP-MANNOSE MANNOSYL HYDROLASE"/>
    <property type="match status" value="1"/>
</dbReference>
<proteinExistence type="predicted"/>
<protein>
    <submittedName>
        <fullName evidence="4">8-oxo-dGTP pyrophosphatase MutT (NUDIX family)</fullName>
    </submittedName>
</protein>
<evidence type="ECO:0000313" key="5">
    <source>
        <dbReference type="Proteomes" id="UP000547973"/>
    </source>
</evidence>
<dbReference type="RefSeq" id="WP_238579471.1">
    <property type="nucleotide sequence ID" value="NZ_BBRC01000015.1"/>
</dbReference>
<dbReference type="Pfam" id="PF00293">
    <property type="entry name" value="NUDIX"/>
    <property type="match status" value="1"/>
</dbReference>
<dbReference type="EMBL" id="JACBZO010000001">
    <property type="protein sequence ID" value="NYI41962.1"/>
    <property type="molecule type" value="Genomic_DNA"/>
</dbReference>
<dbReference type="InterPro" id="IPR015797">
    <property type="entry name" value="NUDIX_hydrolase-like_dom_sf"/>
</dbReference>
<gene>
    <name evidence="4" type="ORF">BKA03_002081</name>
</gene>
<dbReference type="GO" id="GO:0016787">
    <property type="term" value="F:hydrolase activity"/>
    <property type="evidence" value="ECO:0007669"/>
    <property type="project" value="UniProtKB-KW"/>
</dbReference>
<keyword evidence="5" id="KW-1185">Reference proteome</keyword>
<name>A0A7Y9ZAS3_9MICO</name>
<dbReference type="InterPro" id="IPR000086">
    <property type="entry name" value="NUDIX_hydrolase_dom"/>
</dbReference>
<evidence type="ECO:0000313" key="4">
    <source>
        <dbReference type="EMBL" id="NYI41962.1"/>
    </source>
</evidence>
<evidence type="ECO:0000259" key="3">
    <source>
        <dbReference type="PROSITE" id="PS51462"/>
    </source>
</evidence>
<sequence length="155" mass="16428">MSTMTPGHDTNDAPTPDIVVSAVVLRDASGRILTVRKAGTQRFMLPGGKPEPGETAAHTAIRECAEELGLTLDPNRLTSLGVFMADAANEPGLTLQGSVFEHPLLGDPAAAAEIAELRWLDPSRPLPDDLAPLLEHHVLPMLTTRHSGLRTEGSA</sequence>
<evidence type="ECO:0000256" key="1">
    <source>
        <dbReference type="ARBA" id="ARBA00001946"/>
    </source>
</evidence>
<dbReference type="CDD" id="cd04690">
    <property type="entry name" value="NUDIX_Hydrolase"/>
    <property type="match status" value="1"/>
</dbReference>
<comment type="caution">
    <text evidence="4">The sequence shown here is derived from an EMBL/GenBank/DDBJ whole genome shotgun (WGS) entry which is preliminary data.</text>
</comment>
<organism evidence="4 5">
    <name type="scientific">Demequina lutea</name>
    <dbReference type="NCBI Taxonomy" id="431489"/>
    <lineage>
        <taxon>Bacteria</taxon>
        <taxon>Bacillati</taxon>
        <taxon>Actinomycetota</taxon>
        <taxon>Actinomycetes</taxon>
        <taxon>Micrococcales</taxon>
        <taxon>Demequinaceae</taxon>
        <taxon>Demequina</taxon>
    </lineage>
</organism>
<dbReference type="PROSITE" id="PS51462">
    <property type="entry name" value="NUDIX"/>
    <property type="match status" value="1"/>
</dbReference>
<reference evidence="4 5" key="1">
    <citation type="submission" date="2020-07" db="EMBL/GenBank/DDBJ databases">
        <title>Sequencing the genomes of 1000 actinobacteria strains.</title>
        <authorList>
            <person name="Klenk H.-P."/>
        </authorList>
    </citation>
    <scope>NUCLEOTIDE SEQUENCE [LARGE SCALE GENOMIC DNA]</scope>
    <source>
        <strain evidence="4 5">DSM 19970</strain>
    </source>
</reference>